<protein>
    <submittedName>
        <fullName evidence="2">Uncharacterized protein</fullName>
    </submittedName>
</protein>
<organism evidence="2 3">
    <name type="scientific">Porites evermanni</name>
    <dbReference type="NCBI Taxonomy" id="104178"/>
    <lineage>
        <taxon>Eukaryota</taxon>
        <taxon>Metazoa</taxon>
        <taxon>Cnidaria</taxon>
        <taxon>Anthozoa</taxon>
        <taxon>Hexacorallia</taxon>
        <taxon>Scleractinia</taxon>
        <taxon>Fungiina</taxon>
        <taxon>Poritidae</taxon>
        <taxon>Porites</taxon>
    </lineage>
</organism>
<feature type="compositionally biased region" description="Pro residues" evidence="1">
    <location>
        <begin position="229"/>
        <end position="238"/>
    </location>
</feature>
<keyword evidence="3" id="KW-1185">Reference proteome</keyword>
<evidence type="ECO:0000313" key="3">
    <source>
        <dbReference type="Proteomes" id="UP001159427"/>
    </source>
</evidence>
<feature type="region of interest" description="Disordered" evidence="1">
    <location>
        <begin position="229"/>
        <end position="282"/>
    </location>
</feature>
<proteinExistence type="predicted"/>
<name>A0ABN8QBT2_9CNID</name>
<dbReference type="EMBL" id="CALNXI010001219">
    <property type="protein sequence ID" value="CAH3160612.1"/>
    <property type="molecule type" value="Genomic_DNA"/>
</dbReference>
<dbReference type="Proteomes" id="UP001159427">
    <property type="component" value="Unassembled WGS sequence"/>
</dbReference>
<accession>A0ABN8QBT2</accession>
<gene>
    <name evidence="2" type="ORF">PEVE_00003642</name>
</gene>
<comment type="caution">
    <text evidence="2">The sequence shown here is derived from an EMBL/GenBank/DDBJ whole genome shotgun (WGS) entry which is preliminary data.</text>
</comment>
<sequence>MAKVTVLSSFPFPQGKVLLSLTIIASSLFVVSETNLCTNCTASQACCFDVCVEGPNCLGQFCHYDEHCSEGEICCSSKCVDRSSTVGCPCQNDGQCSTSQHCCNFTCVNASNCLGKKCENTTECPHGQRCCANTCVRGPSCVGLSCNIGYPKCSNGESCCHNKCLKAQSCWGQSCKKNSDCGSAVIIVSNIFRHRRQRIHRARQTRVLTNNEAQAQVYQNYQAPPPYQPEDSCYPPPEYEQHQSEMSASYNPAMIREDELPPPYSAEQQGESGGQVRASEAS</sequence>
<evidence type="ECO:0000313" key="2">
    <source>
        <dbReference type="EMBL" id="CAH3160612.1"/>
    </source>
</evidence>
<reference evidence="2 3" key="1">
    <citation type="submission" date="2022-05" db="EMBL/GenBank/DDBJ databases">
        <authorList>
            <consortium name="Genoscope - CEA"/>
            <person name="William W."/>
        </authorList>
    </citation>
    <scope>NUCLEOTIDE SEQUENCE [LARGE SCALE GENOMIC DNA]</scope>
</reference>
<evidence type="ECO:0000256" key="1">
    <source>
        <dbReference type="SAM" id="MobiDB-lite"/>
    </source>
</evidence>